<comment type="subunit">
    <text evidence="6">Homodimer. Found in a multi-helicase-TICAM1 complex at least composed of DHX36, DDX1, DDX21 and TICAM1.</text>
</comment>
<evidence type="ECO:0000256" key="7">
    <source>
        <dbReference type="SAM" id="MobiDB-lite"/>
    </source>
</evidence>
<keyword evidence="5 6" id="KW-0395">Inflammatory response</keyword>
<dbReference type="GO" id="GO:0005829">
    <property type="term" value="C:cytosol"/>
    <property type="evidence" value="ECO:0007669"/>
    <property type="project" value="UniProtKB-SubCell"/>
</dbReference>
<organism evidence="8 9">
    <name type="scientific">Melopsittacus undulatus</name>
    <name type="common">Budgerigar</name>
    <name type="synonym">Psittacus undulatus</name>
    <dbReference type="NCBI Taxonomy" id="13146"/>
    <lineage>
        <taxon>Eukaryota</taxon>
        <taxon>Metazoa</taxon>
        <taxon>Chordata</taxon>
        <taxon>Craniata</taxon>
        <taxon>Vertebrata</taxon>
        <taxon>Euteleostomi</taxon>
        <taxon>Archelosauria</taxon>
        <taxon>Archosauria</taxon>
        <taxon>Dinosauria</taxon>
        <taxon>Saurischia</taxon>
        <taxon>Theropoda</taxon>
        <taxon>Coelurosauria</taxon>
        <taxon>Aves</taxon>
        <taxon>Neognathae</taxon>
        <taxon>Neoaves</taxon>
        <taxon>Telluraves</taxon>
        <taxon>Australaves</taxon>
        <taxon>Psittaciformes</taxon>
        <taxon>Psittaculidae</taxon>
        <taxon>Melopsittacus</taxon>
    </lineage>
</organism>
<evidence type="ECO:0000256" key="2">
    <source>
        <dbReference type="ARBA" id="ARBA00022553"/>
    </source>
</evidence>
<keyword evidence="2" id="KW-0597">Phosphoprotein</keyword>
<keyword evidence="6" id="KW-0053">Apoptosis</keyword>
<feature type="compositionally biased region" description="Basic and acidic residues" evidence="7">
    <location>
        <begin position="358"/>
        <end position="371"/>
    </location>
</feature>
<dbReference type="PANTHER" id="PTHR47230:SF1">
    <property type="entry name" value="TIR DOMAIN-CONTAINING ADAPTER MOLECULE 1"/>
    <property type="match status" value="1"/>
</dbReference>
<reference evidence="8" key="2">
    <citation type="submission" date="2025-08" db="UniProtKB">
        <authorList>
            <consortium name="Ensembl"/>
        </authorList>
    </citation>
    <scope>IDENTIFICATION</scope>
</reference>
<dbReference type="GO" id="GO:0035591">
    <property type="term" value="F:signaling adaptor activity"/>
    <property type="evidence" value="ECO:0007669"/>
    <property type="project" value="TreeGrafter"/>
</dbReference>
<dbReference type="GO" id="GO:0032481">
    <property type="term" value="P:positive regulation of type I interferon production"/>
    <property type="evidence" value="ECO:0007669"/>
    <property type="project" value="TreeGrafter"/>
</dbReference>
<dbReference type="AlphaFoldDB" id="A0A8C6JVW8"/>
<evidence type="ECO:0000313" key="9">
    <source>
        <dbReference type="Proteomes" id="UP000694405"/>
    </source>
</evidence>
<keyword evidence="6" id="KW-0968">Cytoplasmic vesicle</keyword>
<evidence type="ECO:0000313" key="8">
    <source>
        <dbReference type="Ensembl" id="ENSMUNP00000017811.2"/>
    </source>
</evidence>
<reference evidence="8" key="3">
    <citation type="submission" date="2025-09" db="UniProtKB">
        <authorList>
            <consortium name="Ensembl"/>
        </authorList>
    </citation>
    <scope>IDENTIFICATION</scope>
</reference>
<feature type="compositionally biased region" description="Polar residues" evidence="7">
    <location>
        <begin position="405"/>
        <end position="415"/>
    </location>
</feature>
<dbReference type="Gene3D" id="3.40.50.10140">
    <property type="entry name" value="Toll/interleukin-1 receptor homology (TIR) domain"/>
    <property type="match status" value="1"/>
</dbReference>
<feature type="compositionally biased region" description="Polar residues" evidence="7">
    <location>
        <begin position="342"/>
        <end position="353"/>
    </location>
</feature>
<keyword evidence="9" id="KW-1185">Reference proteome</keyword>
<evidence type="ECO:0000256" key="5">
    <source>
        <dbReference type="ARBA" id="ARBA00023198"/>
    </source>
</evidence>
<dbReference type="PROSITE" id="PS50104">
    <property type="entry name" value="TIR"/>
    <property type="match status" value="1"/>
</dbReference>
<dbReference type="Ensembl" id="ENSMUNT00000020468.2">
    <property type="protein sequence ID" value="ENSMUNP00000017811.2"/>
    <property type="gene ID" value="ENSMUNG00000013643.2"/>
</dbReference>
<keyword evidence="6" id="KW-0496">Mitochondrion</keyword>
<dbReference type="Pfam" id="PF12721">
    <property type="entry name" value="RHIM"/>
    <property type="match status" value="1"/>
</dbReference>
<dbReference type="Gene3D" id="1.25.40.780">
    <property type="match status" value="1"/>
</dbReference>
<dbReference type="PANTHER" id="PTHR47230">
    <property type="entry name" value="TIR DOMAIN-CONTAINING ADAPTER MOLECULE 1"/>
    <property type="match status" value="1"/>
</dbReference>
<feature type="compositionally biased region" description="Pro residues" evidence="7">
    <location>
        <begin position="451"/>
        <end position="464"/>
    </location>
</feature>
<proteinExistence type="predicted"/>
<dbReference type="Pfam" id="PF17798">
    <property type="entry name" value="TRIF-NTD"/>
    <property type="match status" value="1"/>
</dbReference>
<dbReference type="GO" id="GO:0051607">
    <property type="term" value="P:defense response to virus"/>
    <property type="evidence" value="ECO:0007669"/>
    <property type="project" value="UniProtKB-UniRule"/>
</dbReference>
<dbReference type="SUPFAM" id="SSF52200">
    <property type="entry name" value="Toll/Interleukin receptor TIR domain"/>
    <property type="match status" value="1"/>
</dbReference>
<dbReference type="GO" id="GO:0043330">
    <property type="term" value="P:response to exogenous dsRNA"/>
    <property type="evidence" value="ECO:0007669"/>
    <property type="project" value="UniProtKB-UniRule"/>
</dbReference>
<dbReference type="GO" id="GO:0006954">
    <property type="term" value="P:inflammatory response"/>
    <property type="evidence" value="ECO:0007669"/>
    <property type="project" value="UniProtKB-KW"/>
</dbReference>
<feature type="compositionally biased region" description="Polar residues" evidence="7">
    <location>
        <begin position="294"/>
        <end position="312"/>
    </location>
</feature>
<comment type="domain">
    <text evidence="6">The N-terminal region is essential for activation of the IFNB promoter activity.</text>
</comment>
<keyword evidence="4 6" id="KW-0391">Immunity</keyword>
<accession>A0A8C6JVW8</accession>
<feature type="compositionally biased region" description="Low complexity" evidence="7">
    <location>
        <begin position="434"/>
        <end position="450"/>
    </location>
</feature>
<dbReference type="InterPro" id="IPR035897">
    <property type="entry name" value="Toll_tir_struct_dom_sf"/>
</dbReference>
<dbReference type="GO" id="GO:0005776">
    <property type="term" value="C:autophagosome"/>
    <property type="evidence" value="ECO:0007669"/>
    <property type="project" value="UniProtKB-SubCell"/>
</dbReference>
<evidence type="ECO:0000256" key="6">
    <source>
        <dbReference type="PIRNR" id="PIRNR037744"/>
    </source>
</evidence>
<reference evidence="8" key="1">
    <citation type="submission" date="2020-03" db="EMBL/GenBank/DDBJ databases">
        <title>Melopsittacus undulatus (budgerigar) genome, bMelUnd1, maternal haplotype with Z.</title>
        <authorList>
            <person name="Gedman G."/>
            <person name="Mountcastle J."/>
            <person name="Haase B."/>
            <person name="Formenti G."/>
            <person name="Wright T."/>
            <person name="Apodaca J."/>
            <person name="Pelan S."/>
            <person name="Chow W."/>
            <person name="Rhie A."/>
            <person name="Howe K."/>
            <person name="Fedrigo O."/>
            <person name="Jarvis E.D."/>
        </authorList>
    </citation>
    <scope>NUCLEOTIDE SEQUENCE [LARGE SCALE GENOMIC DNA]</scope>
</reference>
<comment type="subcellular location">
    <subcellularLocation>
        <location evidence="6">Cytoplasmic vesicle</location>
        <location evidence="6">Autophagosome</location>
    </subcellularLocation>
    <subcellularLocation>
        <location evidence="6">Cytoplasm</location>
        <location evidence="6">Cytosol</location>
    </subcellularLocation>
    <subcellularLocation>
        <location evidence="6">Mitochondrion</location>
    </subcellularLocation>
</comment>
<dbReference type="InterPro" id="IPR025735">
    <property type="entry name" value="RHIM"/>
</dbReference>
<accession>A0A8V5GZP0</accession>
<evidence type="ECO:0000256" key="1">
    <source>
        <dbReference type="ARBA" id="ARBA00022490"/>
    </source>
</evidence>
<feature type="region of interest" description="Disordered" evidence="7">
    <location>
        <begin position="648"/>
        <end position="687"/>
    </location>
</feature>
<dbReference type="GO" id="GO:0035666">
    <property type="term" value="P:TRIF-dependent toll-like receptor signaling pathway"/>
    <property type="evidence" value="ECO:0007669"/>
    <property type="project" value="InterPro"/>
</dbReference>
<dbReference type="GO" id="GO:0043123">
    <property type="term" value="P:positive regulation of canonical NF-kappaB signal transduction"/>
    <property type="evidence" value="ECO:0007669"/>
    <property type="project" value="TreeGrafter"/>
</dbReference>
<comment type="function">
    <text evidence="6">Involved in innate immunity against invading pathogens. Adapter used by TLR3, TLR4 (through TICAM2) and TLR5 to mediate NF-kappa-B and interferon-regulatory factor (IRF) activation, and to induce apoptosis. Ligand binding to these receptors results in TRIF recruitment through its TIR domain. Distinct protein-interaction motifs allow recruitment of the effector proteins TBK1, TRAF6 and RIPK1, which in turn, lead to the activation of transcription factors IRF3 and IRF7, NF-kappa-B and FADD respectively. Phosphorylation by TBK1 on the pLxIS motif leads to recruitment and subsequent activation of the transcription factor IRF3 to induce expression of type I interferon and exert a potent immunity against invading pathogens. Component of a multi-helicase-TICAM1 complex that acts as a cytoplasmic sensor of viral double-stranded RNA (dsRNA) and plays a role in the activation of a cascade of antiviral responses including the induction of pro-inflammatory cytokines.</text>
</comment>
<protein>
    <recommendedName>
        <fullName evidence="6">TIR domain-containing adapter molecule 1</fullName>
        <shortName evidence="6">TICAM-1</shortName>
    </recommendedName>
</protein>
<evidence type="ECO:0000256" key="4">
    <source>
        <dbReference type="ARBA" id="ARBA00022859"/>
    </source>
</evidence>
<dbReference type="GO" id="GO:0005739">
    <property type="term" value="C:mitochondrion"/>
    <property type="evidence" value="ECO:0007669"/>
    <property type="project" value="UniProtKB-SubCell"/>
</dbReference>
<dbReference type="GO" id="GO:0005768">
    <property type="term" value="C:endosome"/>
    <property type="evidence" value="ECO:0007669"/>
    <property type="project" value="TreeGrafter"/>
</dbReference>
<dbReference type="Proteomes" id="UP000694405">
    <property type="component" value="Chromosome 19"/>
</dbReference>
<feature type="region of interest" description="Disordered" evidence="7">
    <location>
        <begin position="179"/>
        <end position="207"/>
    </location>
</feature>
<keyword evidence="1 6" id="KW-0963">Cytoplasm</keyword>
<evidence type="ECO:0000256" key="3">
    <source>
        <dbReference type="ARBA" id="ARBA00022588"/>
    </source>
</evidence>
<sequence>TGASPQLPASRVLNVVLCAGKPLLHPCCLGLWSRPPAEEMAQSTPLRPSFEDVLHILSQVPHEKLLSLKYKLKHLFFGPSSELLQAMVLLALRQETNARICLDALGDNRAAQYVHQTTLGTARAQEDGEDLQPPELDAGAMELLAQIYTVLVKEKLCSPEAMEKACQAASAACNAKETVPGASHSIPPRDQGKHGSAASMGSGDKEQMLRSDAARFPLPATANHVVRSSPVQIGIHSDLSRLSSPRSLRSMESSLESLSSPSHLEISASPTAALHSKACRPQQAQQPDGDRQSHGLQETTGTRPSSQPTQVLQAEAAPQGSWCHAAAPAPAMQPPTMGAVNQPVQSSDVSSTVAPKPEAPKENTDKQRGEKQSSTGLPASRAAVDTGPAHVSMEEPHVSGGLPLNSASVSISTHSLPPPPTYSFASTLPPPAGPRSSSPYPLRSHSSPSLAWPPPLQTAEPAPPSELDGGKFFTFVVLHASEDELVAHRVKDLLENMGVPNGATLCENFAIAGRSHMTCFQDAMENSAFVILLLTKNFPCDLCMFQTNTVLMESIMNPSKQDSVIPFIPQENPLEWSQIPAVLTGLTPLDENSPGFSRTVQNTFTTSRINKKKDSWDMLQRKKLQLQEERHRTLQNVAALNLGSISSSATQPPLLEQPPREWWSPAGGGPRPARMGPVQPPSGHYNVLPGPGGIPPLIIQNARMVQIGNHNVMQVETLPPGVQGTEDGSRQSV</sequence>
<dbReference type="InterPro" id="IPR040886">
    <property type="entry name" value="TRIF_N"/>
</dbReference>
<dbReference type="GO" id="GO:0045087">
    <property type="term" value="P:innate immune response"/>
    <property type="evidence" value="ECO:0007669"/>
    <property type="project" value="UniProtKB-UniRule"/>
</dbReference>
<dbReference type="InterPro" id="IPR046946">
    <property type="entry name" value="TCAM1/2"/>
</dbReference>
<dbReference type="InterPro" id="IPR000157">
    <property type="entry name" value="TIR_dom"/>
</dbReference>
<feature type="region of interest" description="Disordered" evidence="7">
    <location>
        <begin position="272"/>
        <end position="464"/>
    </location>
</feature>
<dbReference type="GO" id="GO:0006915">
    <property type="term" value="P:apoptotic process"/>
    <property type="evidence" value="ECO:0007669"/>
    <property type="project" value="UniProtKB-KW"/>
</dbReference>
<keyword evidence="3 6" id="KW-0399">Innate immunity</keyword>
<name>A0A8C6JVW8_MELUD</name>